<feature type="region of interest" description="Disordered" evidence="1">
    <location>
        <begin position="251"/>
        <end position="330"/>
    </location>
</feature>
<name>A0ABU0DY73_9FIRM</name>
<evidence type="ECO:0000313" key="4">
    <source>
        <dbReference type="Proteomes" id="UP001230220"/>
    </source>
</evidence>
<evidence type="ECO:0000313" key="3">
    <source>
        <dbReference type="EMBL" id="MDQ0359589.1"/>
    </source>
</evidence>
<feature type="chain" id="PRO_5046549557" evidence="2">
    <location>
        <begin position="29"/>
        <end position="445"/>
    </location>
</feature>
<organism evidence="3 4">
    <name type="scientific">Breznakia pachnodae</name>
    <dbReference type="NCBI Taxonomy" id="265178"/>
    <lineage>
        <taxon>Bacteria</taxon>
        <taxon>Bacillati</taxon>
        <taxon>Bacillota</taxon>
        <taxon>Erysipelotrichia</taxon>
        <taxon>Erysipelotrichales</taxon>
        <taxon>Erysipelotrichaceae</taxon>
        <taxon>Breznakia</taxon>
    </lineage>
</organism>
<feature type="compositionally biased region" description="Gly residues" evidence="1">
    <location>
        <begin position="297"/>
        <end position="323"/>
    </location>
</feature>
<feature type="compositionally biased region" description="Low complexity" evidence="1">
    <location>
        <begin position="255"/>
        <end position="296"/>
    </location>
</feature>
<dbReference type="Proteomes" id="UP001230220">
    <property type="component" value="Unassembled WGS sequence"/>
</dbReference>
<dbReference type="RefSeq" id="WP_307404826.1">
    <property type="nucleotide sequence ID" value="NZ_JAUSUR010000001.1"/>
</dbReference>
<reference evidence="3 4" key="1">
    <citation type="submission" date="2023-07" db="EMBL/GenBank/DDBJ databases">
        <title>Genomic Encyclopedia of Type Strains, Phase IV (KMG-IV): sequencing the most valuable type-strain genomes for metagenomic binning, comparative biology and taxonomic classification.</title>
        <authorList>
            <person name="Goeker M."/>
        </authorList>
    </citation>
    <scope>NUCLEOTIDE SEQUENCE [LARGE SCALE GENOMIC DNA]</scope>
    <source>
        <strain evidence="3 4">DSM 16784</strain>
    </source>
</reference>
<dbReference type="PROSITE" id="PS51257">
    <property type="entry name" value="PROKAR_LIPOPROTEIN"/>
    <property type="match status" value="1"/>
</dbReference>
<evidence type="ECO:0000256" key="1">
    <source>
        <dbReference type="SAM" id="MobiDB-lite"/>
    </source>
</evidence>
<dbReference type="EMBL" id="JAUSUR010000001">
    <property type="protein sequence ID" value="MDQ0359589.1"/>
    <property type="molecule type" value="Genomic_DNA"/>
</dbReference>
<gene>
    <name evidence="3" type="ORF">J2S15_000320</name>
</gene>
<evidence type="ECO:0000256" key="2">
    <source>
        <dbReference type="SAM" id="SignalP"/>
    </source>
</evidence>
<sequence>MKKEKKLAYARKSTSLLACLFLMATLVACDSEMKLSLVDDKKTTIEYGTEVDFDLLSTLVTSNKKDTNITFQSDVEYSEVGIYDIQALGYLKDSNNDNADATLDFTIKIEDTVLPTLKIKDAKKTKEVEYGSTINIKSYIDEAYDKVGEEKKPIEENEVLSKDKYEERLTETKTAKEKINKRKVGKVVVSSEETKAENMQLSAKANYLLATHDIDTSKPGEYEIKVVAVDSNYNVSDIANIKVKVLEEGKKAENTDGSSDDSNTTNSSADNGSSGNDGTASNSGDSSNSGSGSSSGSTGGSGGNSNSGGSTGTGGGQSGGNSGGNVCSQTVVSSSRPEQYLELYRLVPCDPSIVEPGKSNAYKSTQDGISGVVNEFHFSTDFQDNGWVASGSVYELYNNAGQIVGYGGYVEIVDRNGTIIGKLVIGDNTKPRIWKYKSNVIVGWR</sequence>
<keyword evidence="4" id="KW-1185">Reference proteome</keyword>
<protein>
    <submittedName>
        <fullName evidence="3">Uncharacterized protein</fullName>
    </submittedName>
</protein>
<keyword evidence="2" id="KW-0732">Signal</keyword>
<comment type="caution">
    <text evidence="3">The sequence shown here is derived from an EMBL/GenBank/DDBJ whole genome shotgun (WGS) entry which is preliminary data.</text>
</comment>
<proteinExistence type="predicted"/>
<feature type="signal peptide" evidence="2">
    <location>
        <begin position="1"/>
        <end position="28"/>
    </location>
</feature>
<accession>A0ABU0DY73</accession>